<organism evidence="2 3">
    <name type="scientific">Candidatus Komeilibacteria bacterium RIFCSPHIGHO2_01_FULL_52_14</name>
    <dbReference type="NCBI Taxonomy" id="1798549"/>
    <lineage>
        <taxon>Bacteria</taxon>
        <taxon>Candidatus Komeiliibacteriota</taxon>
    </lineage>
</organism>
<protein>
    <recommendedName>
        <fullName evidence="1">C-methyltransferase domain-containing protein</fullName>
    </recommendedName>
</protein>
<dbReference type="Proteomes" id="UP000177817">
    <property type="component" value="Unassembled WGS sequence"/>
</dbReference>
<dbReference type="CDD" id="cd02440">
    <property type="entry name" value="AdoMet_MTases"/>
    <property type="match status" value="1"/>
</dbReference>
<evidence type="ECO:0000313" key="2">
    <source>
        <dbReference type="EMBL" id="OGY90206.1"/>
    </source>
</evidence>
<dbReference type="PANTHER" id="PTHR43861">
    <property type="entry name" value="TRANS-ACONITATE 2-METHYLTRANSFERASE-RELATED"/>
    <property type="match status" value="1"/>
</dbReference>
<dbReference type="Pfam" id="PF08484">
    <property type="entry name" value="Methyltransf_14"/>
    <property type="match status" value="1"/>
</dbReference>
<gene>
    <name evidence="2" type="ORF">A2677_04220</name>
</gene>
<comment type="caution">
    <text evidence="2">The sequence shown here is derived from an EMBL/GenBank/DDBJ whole genome shotgun (WGS) entry which is preliminary data.</text>
</comment>
<dbReference type="Gene3D" id="3.40.50.720">
    <property type="entry name" value="NAD(P)-binding Rossmann-like Domain"/>
    <property type="match status" value="1"/>
</dbReference>
<name>A0A1G2BN77_9BACT</name>
<dbReference type="EMBL" id="MHKK01000015">
    <property type="protein sequence ID" value="OGY90206.1"/>
    <property type="molecule type" value="Genomic_DNA"/>
</dbReference>
<feature type="domain" description="C-methyltransferase" evidence="1">
    <location>
        <begin position="255"/>
        <end position="369"/>
    </location>
</feature>
<evidence type="ECO:0000259" key="1">
    <source>
        <dbReference type="Pfam" id="PF08484"/>
    </source>
</evidence>
<dbReference type="Gene3D" id="3.40.50.150">
    <property type="entry name" value="Vaccinia Virus protein VP39"/>
    <property type="match status" value="1"/>
</dbReference>
<accession>A0A1G2BN77</accession>
<dbReference type="AlphaFoldDB" id="A0A1G2BN77"/>
<dbReference type="InterPro" id="IPR013691">
    <property type="entry name" value="MeTrfase_14"/>
</dbReference>
<dbReference type="PANTHER" id="PTHR43861:SF6">
    <property type="entry name" value="METHYLTRANSFERASE TYPE 11"/>
    <property type="match status" value="1"/>
</dbReference>
<dbReference type="Pfam" id="PF13489">
    <property type="entry name" value="Methyltransf_23"/>
    <property type="match status" value="1"/>
</dbReference>
<evidence type="ECO:0000313" key="3">
    <source>
        <dbReference type="Proteomes" id="UP000177817"/>
    </source>
</evidence>
<sequence length="398" mass="45374">MQHIKLRIPFDLGTYEEPFMEFPRKVPFILEYDDKELLIREKITRNIRTYLKKYYEKGGYGSTPLGQGDYGKRQGDELFDVISGMLTEESKNIHDMNFLEIGSSYGYLLYLLKQHGARDVLGVEPGDEGVIGGKKYGVPFIQDFFPTKRLTRKFDCILSHAVLEHVEKPDEFVSEIYDTLAGGGCTFIAVPDSEKKMLVGDPSVLTHQHVNYFTKYSLQILLQRIGFSRIKVWSSDKRSILYGWGVKAADGRRIPNETATGDHDGEIFSAFDRNVKKNISSIQKLLTEREKRGRTVGLYAPSIVLDGLLSFSKEPRLFDTDEMKHGRFMAGFKNRIESPLNLVDHPVDVLFIAPVDYDTEIRSYLKSILPHTEKTEIISLKKIYEENSGVRYAVGSVA</sequence>
<reference evidence="2 3" key="1">
    <citation type="journal article" date="2016" name="Nat. Commun.">
        <title>Thousands of microbial genomes shed light on interconnected biogeochemical processes in an aquifer system.</title>
        <authorList>
            <person name="Anantharaman K."/>
            <person name="Brown C.T."/>
            <person name="Hug L.A."/>
            <person name="Sharon I."/>
            <person name="Castelle C.J."/>
            <person name="Probst A.J."/>
            <person name="Thomas B.C."/>
            <person name="Singh A."/>
            <person name="Wilkins M.J."/>
            <person name="Karaoz U."/>
            <person name="Brodie E.L."/>
            <person name="Williams K.H."/>
            <person name="Hubbard S.S."/>
            <person name="Banfield J.F."/>
        </authorList>
    </citation>
    <scope>NUCLEOTIDE SEQUENCE [LARGE SCALE GENOMIC DNA]</scope>
</reference>
<dbReference type="SUPFAM" id="SSF53335">
    <property type="entry name" value="S-adenosyl-L-methionine-dependent methyltransferases"/>
    <property type="match status" value="1"/>
</dbReference>
<proteinExistence type="predicted"/>
<dbReference type="InterPro" id="IPR029063">
    <property type="entry name" value="SAM-dependent_MTases_sf"/>
</dbReference>